<organism evidence="1 2">
    <name type="scientific">Paramuricea clavata</name>
    <name type="common">Red gorgonian</name>
    <name type="synonym">Violescent sea-whip</name>
    <dbReference type="NCBI Taxonomy" id="317549"/>
    <lineage>
        <taxon>Eukaryota</taxon>
        <taxon>Metazoa</taxon>
        <taxon>Cnidaria</taxon>
        <taxon>Anthozoa</taxon>
        <taxon>Octocorallia</taxon>
        <taxon>Malacalcyonacea</taxon>
        <taxon>Plexauridae</taxon>
        <taxon>Paramuricea</taxon>
    </lineage>
</organism>
<dbReference type="EMBL" id="CACRXK020032935">
    <property type="protein sequence ID" value="CAB4043700.1"/>
    <property type="molecule type" value="Genomic_DNA"/>
</dbReference>
<protein>
    <submittedName>
        <fullName evidence="1">Uncharacterized protein</fullName>
    </submittedName>
</protein>
<feature type="non-terminal residue" evidence="1">
    <location>
        <position position="134"/>
    </location>
</feature>
<sequence length="134" mass="15199">RADHFVDVVYRGIKRNLNCGRKDDPDVRLEIDVSEDVFTRVLGSVAAGVMERGRLIYTISSNRVLDDILGQKWDERIVNIRGDYCFVIEGTVTFCLGRKSSIVEYKVIGGKYVKSEIEDCSQLVFTFVRNNGNS</sequence>
<dbReference type="Proteomes" id="UP001152795">
    <property type="component" value="Unassembled WGS sequence"/>
</dbReference>
<dbReference type="AlphaFoldDB" id="A0A7D9KBZ0"/>
<evidence type="ECO:0000313" key="1">
    <source>
        <dbReference type="EMBL" id="CAB4043700.1"/>
    </source>
</evidence>
<feature type="non-terminal residue" evidence="1">
    <location>
        <position position="1"/>
    </location>
</feature>
<accession>A0A7D9KBZ0</accession>
<reference evidence="1" key="1">
    <citation type="submission" date="2020-04" db="EMBL/GenBank/DDBJ databases">
        <authorList>
            <person name="Alioto T."/>
            <person name="Alioto T."/>
            <person name="Gomez Garrido J."/>
        </authorList>
    </citation>
    <scope>NUCLEOTIDE SEQUENCE</scope>
    <source>
        <strain evidence="1">A484AB</strain>
    </source>
</reference>
<evidence type="ECO:0000313" key="2">
    <source>
        <dbReference type="Proteomes" id="UP001152795"/>
    </source>
</evidence>
<comment type="caution">
    <text evidence="1">The sequence shown here is derived from an EMBL/GenBank/DDBJ whole genome shotgun (WGS) entry which is preliminary data.</text>
</comment>
<gene>
    <name evidence="1" type="ORF">PACLA_8A060575</name>
</gene>
<name>A0A7D9KBZ0_PARCT</name>
<proteinExistence type="predicted"/>
<keyword evidence="2" id="KW-1185">Reference proteome</keyword>